<dbReference type="AlphaFoldDB" id="A0AAD7D456"/>
<feature type="region of interest" description="Disordered" evidence="1">
    <location>
        <begin position="57"/>
        <end position="84"/>
    </location>
</feature>
<gene>
    <name evidence="2" type="ORF">B0H17DRAFT_109674</name>
</gene>
<organism evidence="2 3">
    <name type="scientific">Mycena rosella</name>
    <name type="common">Pink bonnet</name>
    <name type="synonym">Agaricus rosellus</name>
    <dbReference type="NCBI Taxonomy" id="1033263"/>
    <lineage>
        <taxon>Eukaryota</taxon>
        <taxon>Fungi</taxon>
        <taxon>Dikarya</taxon>
        <taxon>Basidiomycota</taxon>
        <taxon>Agaricomycotina</taxon>
        <taxon>Agaricomycetes</taxon>
        <taxon>Agaricomycetidae</taxon>
        <taxon>Agaricales</taxon>
        <taxon>Marasmiineae</taxon>
        <taxon>Mycenaceae</taxon>
        <taxon>Mycena</taxon>
    </lineage>
</organism>
<evidence type="ECO:0000313" key="3">
    <source>
        <dbReference type="Proteomes" id="UP001221757"/>
    </source>
</evidence>
<proteinExistence type="predicted"/>
<evidence type="ECO:0000313" key="2">
    <source>
        <dbReference type="EMBL" id="KAJ7678386.1"/>
    </source>
</evidence>
<dbReference type="Proteomes" id="UP001221757">
    <property type="component" value="Unassembled WGS sequence"/>
</dbReference>
<evidence type="ECO:0000256" key="1">
    <source>
        <dbReference type="SAM" id="MobiDB-lite"/>
    </source>
</evidence>
<keyword evidence="3" id="KW-1185">Reference proteome</keyword>
<comment type="caution">
    <text evidence="2">The sequence shown here is derived from an EMBL/GenBank/DDBJ whole genome shotgun (WGS) entry which is preliminary data.</text>
</comment>
<name>A0AAD7D456_MYCRO</name>
<accession>A0AAD7D456</accession>
<protein>
    <submittedName>
        <fullName evidence="2">Uncharacterized protein</fullName>
    </submittedName>
</protein>
<sequence>MVIDRSRRGGVAGTAASCERSAPFHVMHLVGVVATEGSIQRAARLCPYSPQRASEWRTRLSDAGGARRSTRARQPPSLEKERKTYANYPSVPVLPICLLRHQPPPPVVAQT</sequence>
<reference evidence="2" key="1">
    <citation type="submission" date="2023-03" db="EMBL/GenBank/DDBJ databases">
        <title>Massive genome expansion in bonnet fungi (Mycena s.s.) driven by repeated elements and novel gene families across ecological guilds.</title>
        <authorList>
            <consortium name="Lawrence Berkeley National Laboratory"/>
            <person name="Harder C.B."/>
            <person name="Miyauchi S."/>
            <person name="Viragh M."/>
            <person name="Kuo A."/>
            <person name="Thoen E."/>
            <person name="Andreopoulos B."/>
            <person name="Lu D."/>
            <person name="Skrede I."/>
            <person name="Drula E."/>
            <person name="Henrissat B."/>
            <person name="Morin E."/>
            <person name="Kohler A."/>
            <person name="Barry K."/>
            <person name="LaButti K."/>
            <person name="Morin E."/>
            <person name="Salamov A."/>
            <person name="Lipzen A."/>
            <person name="Mereny Z."/>
            <person name="Hegedus B."/>
            <person name="Baldrian P."/>
            <person name="Stursova M."/>
            <person name="Weitz H."/>
            <person name="Taylor A."/>
            <person name="Grigoriev I.V."/>
            <person name="Nagy L.G."/>
            <person name="Martin F."/>
            <person name="Kauserud H."/>
        </authorList>
    </citation>
    <scope>NUCLEOTIDE SEQUENCE</scope>
    <source>
        <strain evidence="2">CBHHK067</strain>
    </source>
</reference>
<dbReference type="EMBL" id="JARKIE010000135">
    <property type="protein sequence ID" value="KAJ7678386.1"/>
    <property type="molecule type" value="Genomic_DNA"/>
</dbReference>